<keyword evidence="3" id="KW-1185">Reference proteome</keyword>
<feature type="compositionally biased region" description="Gly residues" evidence="1">
    <location>
        <begin position="26"/>
        <end position="39"/>
    </location>
</feature>
<dbReference type="Proteomes" id="UP000271889">
    <property type="component" value="Unassembled WGS sequence"/>
</dbReference>
<proteinExistence type="predicted"/>
<accession>A0A3P7NPE7</accession>
<evidence type="ECO:0000313" key="2">
    <source>
        <dbReference type="EMBL" id="VDN37588.1"/>
    </source>
</evidence>
<feature type="compositionally biased region" description="Basic and acidic residues" evidence="1">
    <location>
        <begin position="1"/>
        <end position="19"/>
    </location>
</feature>
<protein>
    <submittedName>
        <fullName evidence="2">Uncharacterized protein</fullName>
    </submittedName>
</protein>
<dbReference type="EMBL" id="UYRV01132102">
    <property type="protein sequence ID" value="VDN37588.1"/>
    <property type="molecule type" value="Genomic_DNA"/>
</dbReference>
<name>A0A3P7NPE7_CYLGO</name>
<sequence>MDRTSTEGGITDHVRRSGDTAETVLFGGGPGGGGEGGGRLRNRVGDVCFALCGELRVTKDVSQDSIR</sequence>
<gene>
    <name evidence="2" type="ORF">CGOC_LOCUS13509</name>
</gene>
<evidence type="ECO:0000256" key="1">
    <source>
        <dbReference type="SAM" id="MobiDB-lite"/>
    </source>
</evidence>
<reference evidence="2 3" key="1">
    <citation type="submission" date="2018-11" db="EMBL/GenBank/DDBJ databases">
        <authorList>
            <consortium name="Pathogen Informatics"/>
        </authorList>
    </citation>
    <scope>NUCLEOTIDE SEQUENCE [LARGE SCALE GENOMIC DNA]</scope>
</reference>
<dbReference type="AlphaFoldDB" id="A0A3P7NPE7"/>
<evidence type="ECO:0000313" key="3">
    <source>
        <dbReference type="Proteomes" id="UP000271889"/>
    </source>
</evidence>
<feature type="region of interest" description="Disordered" evidence="1">
    <location>
        <begin position="1"/>
        <end position="39"/>
    </location>
</feature>
<organism evidence="2 3">
    <name type="scientific">Cylicostephanus goldi</name>
    <name type="common">Nematode worm</name>
    <dbReference type="NCBI Taxonomy" id="71465"/>
    <lineage>
        <taxon>Eukaryota</taxon>
        <taxon>Metazoa</taxon>
        <taxon>Ecdysozoa</taxon>
        <taxon>Nematoda</taxon>
        <taxon>Chromadorea</taxon>
        <taxon>Rhabditida</taxon>
        <taxon>Rhabditina</taxon>
        <taxon>Rhabditomorpha</taxon>
        <taxon>Strongyloidea</taxon>
        <taxon>Strongylidae</taxon>
        <taxon>Cylicostephanus</taxon>
    </lineage>
</organism>